<dbReference type="PROSITE" id="PS50110">
    <property type="entry name" value="RESPONSE_REGULATORY"/>
    <property type="match status" value="1"/>
</dbReference>
<dbReference type="SMART" id="SM00448">
    <property type="entry name" value="REC"/>
    <property type="match status" value="1"/>
</dbReference>
<dbReference type="InterPro" id="IPR011006">
    <property type="entry name" value="CheY-like_superfamily"/>
</dbReference>
<dbReference type="Pfam" id="PF00072">
    <property type="entry name" value="Response_reg"/>
    <property type="match status" value="1"/>
</dbReference>
<keyword evidence="1 2" id="KW-0597">Phosphoprotein</keyword>
<name>A0A6N9ZJF3_9HYPH</name>
<evidence type="ECO:0000259" key="3">
    <source>
        <dbReference type="PROSITE" id="PS50110"/>
    </source>
</evidence>
<dbReference type="InterPro" id="IPR050595">
    <property type="entry name" value="Bact_response_regulator"/>
</dbReference>
<organism evidence="4 5">
    <name type="scientific">Rhizobium laguerreae</name>
    <dbReference type="NCBI Taxonomy" id="1076926"/>
    <lineage>
        <taxon>Bacteria</taxon>
        <taxon>Pseudomonadati</taxon>
        <taxon>Pseudomonadota</taxon>
        <taxon>Alphaproteobacteria</taxon>
        <taxon>Hyphomicrobiales</taxon>
        <taxon>Rhizobiaceae</taxon>
        <taxon>Rhizobium/Agrobacterium group</taxon>
        <taxon>Rhizobium</taxon>
    </lineage>
</organism>
<dbReference type="GO" id="GO:0000160">
    <property type="term" value="P:phosphorelay signal transduction system"/>
    <property type="evidence" value="ECO:0007669"/>
    <property type="project" value="InterPro"/>
</dbReference>
<accession>A0A6N9ZJF3</accession>
<gene>
    <name evidence="4" type="ORF">GR206_21795</name>
</gene>
<reference evidence="4 5" key="1">
    <citation type="submission" date="2019-12" db="EMBL/GenBank/DDBJ databases">
        <title>Rhizobium genotypes associated with high levels of biological nitrogen fixation by grain legumes in a temperate-maritime cropping system.</title>
        <authorList>
            <person name="Maluk M."/>
            <person name="Francesc Ferrando Molina F."/>
            <person name="Lopez Del Egido L."/>
            <person name="Lafos M."/>
            <person name="Langarica-Fuentes A."/>
            <person name="Gebre Yohannes G."/>
            <person name="Young M.W."/>
            <person name="Martin P."/>
            <person name="Gantlett R."/>
            <person name="Kenicer G."/>
            <person name="Hawes C."/>
            <person name="Begg G.S."/>
            <person name="Quilliam R.S."/>
            <person name="Squire G.R."/>
            <person name="Poole P.S."/>
            <person name="Young P.W."/>
            <person name="Iannetta P.M."/>
            <person name="James E.K."/>
        </authorList>
    </citation>
    <scope>NUCLEOTIDE SEQUENCE [LARGE SCALE GENOMIC DNA]</scope>
    <source>
        <strain evidence="4 5">JHI2449</strain>
    </source>
</reference>
<dbReference type="EMBL" id="WUEP01000017">
    <property type="protein sequence ID" value="NEH93622.1"/>
    <property type="molecule type" value="Genomic_DNA"/>
</dbReference>
<evidence type="ECO:0000256" key="1">
    <source>
        <dbReference type="ARBA" id="ARBA00022553"/>
    </source>
</evidence>
<dbReference type="PANTHER" id="PTHR44591">
    <property type="entry name" value="STRESS RESPONSE REGULATOR PROTEIN 1"/>
    <property type="match status" value="1"/>
</dbReference>
<protein>
    <submittedName>
        <fullName evidence="4">Response regulator</fullName>
    </submittedName>
</protein>
<dbReference type="AlphaFoldDB" id="A0A6N9ZJF3"/>
<dbReference type="InterPro" id="IPR001789">
    <property type="entry name" value="Sig_transdc_resp-reg_receiver"/>
</dbReference>
<proteinExistence type="predicted"/>
<dbReference type="PANTHER" id="PTHR44591:SF25">
    <property type="entry name" value="CHEMOTAXIS TWO-COMPONENT RESPONSE REGULATOR"/>
    <property type="match status" value="1"/>
</dbReference>
<evidence type="ECO:0000313" key="5">
    <source>
        <dbReference type="Proteomes" id="UP000468864"/>
    </source>
</evidence>
<comment type="caution">
    <text evidence="4">The sequence shown here is derived from an EMBL/GenBank/DDBJ whole genome shotgun (WGS) entry which is preliminary data.</text>
</comment>
<dbReference type="Gene3D" id="3.40.50.2300">
    <property type="match status" value="1"/>
</dbReference>
<dbReference type="RefSeq" id="WP_151518605.1">
    <property type="nucleotide sequence ID" value="NZ_WUEP01000017.1"/>
</dbReference>
<feature type="modified residue" description="4-aspartylphosphate" evidence="2">
    <location>
        <position position="76"/>
    </location>
</feature>
<evidence type="ECO:0000313" key="4">
    <source>
        <dbReference type="EMBL" id="NEH93622.1"/>
    </source>
</evidence>
<evidence type="ECO:0000256" key="2">
    <source>
        <dbReference type="PROSITE-ProRule" id="PRU00169"/>
    </source>
</evidence>
<feature type="domain" description="Response regulatory" evidence="3">
    <location>
        <begin position="27"/>
        <end position="141"/>
    </location>
</feature>
<sequence>MYDFRTQPTRTIVGAHRWANRLPDTPVISIVDDDESVRSGTASLVRSLGFVAHAFPSARAFLHSEQLAQTSCLISDIQMPEMSGIELHDILRTRGHNTPIIFITAFLDEKAHAQALVRGAVCFLSKPLDGDTLSRCLDVALKNNAGESD</sequence>
<dbReference type="Proteomes" id="UP000468864">
    <property type="component" value="Unassembled WGS sequence"/>
</dbReference>
<dbReference type="SUPFAM" id="SSF52172">
    <property type="entry name" value="CheY-like"/>
    <property type="match status" value="1"/>
</dbReference>